<dbReference type="AlphaFoldDB" id="A0A101QXZ5"/>
<keyword evidence="7" id="KW-1185">Reference proteome</keyword>
<dbReference type="InterPro" id="IPR036291">
    <property type="entry name" value="NAD(P)-bd_dom_sf"/>
</dbReference>
<reference evidence="6 7" key="1">
    <citation type="submission" date="2015-10" db="EMBL/GenBank/DDBJ databases">
        <title>Draft genome sequence of Streptomyces longwoodensis DSM 41677, type strain for the species Streptomyces longwoodensis.</title>
        <authorList>
            <person name="Ruckert C."/>
            <person name="Winkler A."/>
            <person name="Kalinowski J."/>
            <person name="Kampfer P."/>
            <person name="Glaeser S."/>
        </authorList>
    </citation>
    <scope>NUCLEOTIDE SEQUENCE [LARGE SCALE GENOMIC DNA]</scope>
    <source>
        <strain evidence="6 7">DSM 41677</strain>
    </source>
</reference>
<dbReference type="EMBL" id="LMWS01000017">
    <property type="protein sequence ID" value="KUN37983.1"/>
    <property type="molecule type" value="Genomic_DNA"/>
</dbReference>
<dbReference type="FunFam" id="3.40.50.720:FF:000009">
    <property type="entry name" value="Fatty oxidation complex, alpha subunit"/>
    <property type="match status" value="1"/>
</dbReference>
<dbReference type="Pfam" id="PF02737">
    <property type="entry name" value="3HCDH_N"/>
    <property type="match status" value="2"/>
</dbReference>
<dbReference type="InterPro" id="IPR008927">
    <property type="entry name" value="6-PGluconate_DH-like_C_sf"/>
</dbReference>
<dbReference type="PANTHER" id="PTHR48075">
    <property type="entry name" value="3-HYDROXYACYL-COA DEHYDROGENASE FAMILY PROTEIN"/>
    <property type="match status" value="1"/>
</dbReference>
<accession>A0A101QXZ5</accession>
<feature type="domain" description="3-hydroxyacyl-CoA dehydrogenase C-terminal" evidence="4">
    <location>
        <begin position="480"/>
        <end position="573"/>
    </location>
</feature>
<proteinExistence type="inferred from homology"/>
<protein>
    <submittedName>
        <fullName evidence="6">3-hydroxybutyryl-CoA dehydrogenase</fullName>
    </submittedName>
</protein>
<evidence type="ECO:0000256" key="3">
    <source>
        <dbReference type="ARBA" id="ARBA00023002"/>
    </source>
</evidence>
<dbReference type="InterPro" id="IPR013328">
    <property type="entry name" value="6PGD_dom2"/>
</dbReference>
<dbReference type="SUPFAM" id="SSF48179">
    <property type="entry name" value="6-phosphogluconate dehydrogenase C-terminal domain-like"/>
    <property type="match status" value="2"/>
</dbReference>
<dbReference type="RefSeq" id="WP_067233232.1">
    <property type="nucleotide sequence ID" value="NZ_KQ948552.1"/>
</dbReference>
<dbReference type="Pfam" id="PF00725">
    <property type="entry name" value="3HCDH"/>
    <property type="match status" value="2"/>
</dbReference>
<dbReference type="Gene3D" id="3.40.50.720">
    <property type="entry name" value="NAD(P)-binding Rossmann-like Domain"/>
    <property type="match status" value="2"/>
</dbReference>
<comment type="pathway">
    <text evidence="1">Lipid metabolism; butanoate metabolism.</text>
</comment>
<dbReference type="PANTHER" id="PTHR48075:SF9">
    <property type="entry name" value="3-HYDROXYBUTYRYL-COA DEHYDROGENASE"/>
    <property type="match status" value="1"/>
</dbReference>
<evidence type="ECO:0000313" key="7">
    <source>
        <dbReference type="Proteomes" id="UP000053271"/>
    </source>
</evidence>
<evidence type="ECO:0000313" key="6">
    <source>
        <dbReference type="EMBL" id="KUN37983.1"/>
    </source>
</evidence>
<feature type="domain" description="3-hydroxyacyl-CoA dehydrogenase NAD binding" evidence="5">
    <location>
        <begin position="299"/>
        <end position="477"/>
    </location>
</feature>
<dbReference type="STRING" id="68231.AQJ30_13950"/>
<dbReference type="GO" id="GO:0006635">
    <property type="term" value="P:fatty acid beta-oxidation"/>
    <property type="evidence" value="ECO:0007669"/>
    <property type="project" value="TreeGrafter"/>
</dbReference>
<dbReference type="InterPro" id="IPR006176">
    <property type="entry name" value="3-OHacyl-CoA_DH_NAD-bd"/>
</dbReference>
<comment type="caution">
    <text evidence="6">The sequence shown here is derived from an EMBL/GenBank/DDBJ whole genome shotgun (WGS) entry which is preliminary data.</text>
</comment>
<dbReference type="Gene3D" id="1.10.1040.10">
    <property type="entry name" value="N-(1-d-carboxylethyl)-l-norvaline Dehydrogenase, domain 2"/>
    <property type="match status" value="2"/>
</dbReference>
<keyword evidence="3" id="KW-0560">Oxidoreductase</keyword>
<dbReference type="InterPro" id="IPR006108">
    <property type="entry name" value="3HC_DH_C"/>
</dbReference>
<feature type="domain" description="3-hydroxyacyl-CoA dehydrogenase C-terminal" evidence="4">
    <location>
        <begin position="175"/>
        <end position="271"/>
    </location>
</feature>
<evidence type="ECO:0000259" key="4">
    <source>
        <dbReference type="Pfam" id="PF00725"/>
    </source>
</evidence>
<gene>
    <name evidence="6" type="ORF">AQJ30_13950</name>
</gene>
<dbReference type="Proteomes" id="UP000053271">
    <property type="component" value="Unassembled WGS sequence"/>
</dbReference>
<dbReference type="GO" id="GO:0070403">
    <property type="term" value="F:NAD+ binding"/>
    <property type="evidence" value="ECO:0007669"/>
    <property type="project" value="InterPro"/>
</dbReference>
<comment type="similarity">
    <text evidence="2">Belongs to the 3-hydroxyacyl-CoA dehydrogenase family.</text>
</comment>
<name>A0A101QXZ5_9ACTN</name>
<evidence type="ECO:0000256" key="2">
    <source>
        <dbReference type="ARBA" id="ARBA00009463"/>
    </source>
</evidence>
<dbReference type="GO" id="GO:0008691">
    <property type="term" value="F:3-hydroxybutyryl-CoA dehydrogenase activity"/>
    <property type="evidence" value="ECO:0007669"/>
    <property type="project" value="TreeGrafter"/>
</dbReference>
<organism evidence="6 7">
    <name type="scientific">Streptomyces longwoodensis</name>
    <dbReference type="NCBI Taxonomy" id="68231"/>
    <lineage>
        <taxon>Bacteria</taxon>
        <taxon>Bacillati</taxon>
        <taxon>Actinomycetota</taxon>
        <taxon>Actinomycetes</taxon>
        <taxon>Kitasatosporales</taxon>
        <taxon>Streptomycetaceae</taxon>
        <taxon>Streptomyces</taxon>
    </lineage>
</organism>
<feature type="domain" description="3-hydroxyacyl-CoA dehydrogenase NAD binding" evidence="5">
    <location>
        <begin position="8"/>
        <end position="172"/>
    </location>
</feature>
<evidence type="ECO:0000259" key="5">
    <source>
        <dbReference type="Pfam" id="PF02737"/>
    </source>
</evidence>
<sequence>MAQTFTRTAVIGVGAVGAALVDLLARAGLPVTAVEADDRALAAGRRRVAGRGADGTEPAGVRWTTRVADAAGADLVIEAVPERLDAKTAVLAEAVGVCGPDTVFATTTSGHSVTEIASLCGTMTRTVGLHLFPAVPTTAVEVVSTPLTERAVRDAVVELARRLDHTPVQVADRPGFIGGALAMTYLNSAVTMYEQRYASREDIDTAMTLGCGLPLGPLAQLDVMGLDVARDTLELLYERTGDRAYAPAPLLSHYVAAGLLGRKTGRGFYDYGPGGAAAAAAAGGPLSGRGGLPARPVRTVGVVGSGTMGAGIAEVSAKAGHPTVLVARSDAKAKGAVLTVERSLERAAGRGKVTRQDADATLGRLVAVSQLEALDECDLVVEAVVEDLAVKRGLFAELGRACRPDAVLASSTSGLPIIECATATGRPENVVGMHFFNPAPVMRLVEVVRTALTSDETAGTAHAAAAAMGKRPVGCADRAGFIVNALLFPYLNRAIGLVEEQAITPDDVDDVMTGGHGYPMGPLKLLDVVGLDVSLQIQRTLHDTFLDPSLAPARYLEHLVRAGHLGSKSGQGFRVHAGR</sequence>
<dbReference type="GeneID" id="91425702"/>
<evidence type="ECO:0000256" key="1">
    <source>
        <dbReference type="ARBA" id="ARBA00005086"/>
    </source>
</evidence>
<dbReference type="SUPFAM" id="SSF51735">
    <property type="entry name" value="NAD(P)-binding Rossmann-fold domains"/>
    <property type="match status" value="2"/>
</dbReference>